<keyword evidence="2" id="KW-1185">Reference proteome</keyword>
<comment type="caution">
    <text evidence="1">The sequence shown here is derived from an EMBL/GenBank/DDBJ whole genome shotgun (WGS) entry which is preliminary data.</text>
</comment>
<gene>
    <name evidence="1" type="ORF">MENTE1834_LOCUS21928</name>
</gene>
<dbReference type="Proteomes" id="UP001497535">
    <property type="component" value="Unassembled WGS sequence"/>
</dbReference>
<proteinExistence type="predicted"/>
<evidence type="ECO:0000313" key="2">
    <source>
        <dbReference type="Proteomes" id="UP001497535"/>
    </source>
</evidence>
<evidence type="ECO:0000313" key="1">
    <source>
        <dbReference type="EMBL" id="CAK5075151.1"/>
    </source>
</evidence>
<dbReference type="EMBL" id="CAVMJV010000027">
    <property type="protein sequence ID" value="CAK5075151.1"/>
    <property type="molecule type" value="Genomic_DNA"/>
</dbReference>
<accession>A0ACB0Z9Q7</accession>
<protein>
    <submittedName>
        <fullName evidence="1">Uncharacterized protein</fullName>
    </submittedName>
</protein>
<organism evidence="1 2">
    <name type="scientific">Meloidogyne enterolobii</name>
    <name type="common">Root-knot nematode worm</name>
    <name type="synonym">Meloidogyne mayaguensis</name>
    <dbReference type="NCBI Taxonomy" id="390850"/>
    <lineage>
        <taxon>Eukaryota</taxon>
        <taxon>Metazoa</taxon>
        <taxon>Ecdysozoa</taxon>
        <taxon>Nematoda</taxon>
        <taxon>Chromadorea</taxon>
        <taxon>Rhabditida</taxon>
        <taxon>Tylenchina</taxon>
        <taxon>Tylenchomorpha</taxon>
        <taxon>Tylenchoidea</taxon>
        <taxon>Meloidogynidae</taxon>
        <taxon>Meloidogyninae</taxon>
        <taxon>Meloidogyne</taxon>
    </lineage>
</organism>
<reference evidence="1" key="1">
    <citation type="submission" date="2023-11" db="EMBL/GenBank/DDBJ databases">
        <authorList>
            <person name="Poullet M."/>
        </authorList>
    </citation>
    <scope>NUCLEOTIDE SEQUENCE</scope>
    <source>
        <strain evidence="1">E1834</strain>
    </source>
</reference>
<sequence>MFIFKLKLLFFFSQQQKSLSFSLDDLEFNLEFSRQLTLRAAQAFDYGNTGAYDASLLVSKHVFGNAQNAAFFANAAVEILRTYGVKHFDFLKMERDIYYLFNKTHCTMYGESNVCKLASPAIFPLRRLKSKSAIYLDGKVQQKIYPTPFALLKDARGYLRAGNSVQASEKAYFCYSATVKHYFKTFRICIEGHPATRFLARLASECHPFASYDLVEVGSIADNIHRNAFRGFHQGDELEEMIDEIEKFSIKFSQIDKKSVKEKLQRYLPQTKEKDFPRNAGKYHMTIRWEPKPFSEYIFGAGPFYFRYKCR</sequence>
<name>A0ACB0Z9Q7_MELEN</name>